<dbReference type="Proteomes" id="UP000198771">
    <property type="component" value="Unassembled WGS sequence"/>
</dbReference>
<evidence type="ECO:0000256" key="2">
    <source>
        <dbReference type="SAM" id="Phobius"/>
    </source>
</evidence>
<dbReference type="AlphaFoldDB" id="A0A1G6ANE5"/>
<sequence length="95" mass="10679">MGASMKRSSAIYWLTAVLGAGVLVLGLLLVWINIERVDLAYELKQLQTELEQKTNLQAKLEVERMNLLSSSRLRSLAEESELRQARPGQIRTLAP</sequence>
<feature type="coiled-coil region" evidence="1">
    <location>
        <begin position="36"/>
        <end position="63"/>
    </location>
</feature>
<reference evidence="3 4" key="1">
    <citation type="submission" date="2016-10" db="EMBL/GenBank/DDBJ databases">
        <authorList>
            <person name="de Groot N.N."/>
        </authorList>
    </citation>
    <scope>NUCLEOTIDE SEQUENCE [LARGE SCALE GENOMIC DNA]</scope>
    <source>
        <strain evidence="3 4">ASO4-2</strain>
    </source>
</reference>
<keyword evidence="2" id="KW-0812">Transmembrane</keyword>
<name>A0A1G6ANE5_9BACT</name>
<evidence type="ECO:0000256" key="1">
    <source>
        <dbReference type="SAM" id="Coils"/>
    </source>
</evidence>
<dbReference type="GO" id="GO:0051301">
    <property type="term" value="P:cell division"/>
    <property type="evidence" value="ECO:0007669"/>
    <property type="project" value="UniProtKB-KW"/>
</dbReference>
<evidence type="ECO:0000313" key="4">
    <source>
        <dbReference type="Proteomes" id="UP000198771"/>
    </source>
</evidence>
<evidence type="ECO:0000313" key="3">
    <source>
        <dbReference type="EMBL" id="SDB09946.1"/>
    </source>
</evidence>
<feature type="transmembrane region" description="Helical" evidence="2">
    <location>
        <begin position="12"/>
        <end position="34"/>
    </location>
</feature>
<dbReference type="STRING" id="617002.SAMN05660653_00520"/>
<keyword evidence="4" id="KW-1185">Reference proteome</keyword>
<keyword evidence="1" id="KW-0175">Coiled coil</keyword>
<keyword evidence="3" id="KW-0131">Cell cycle</keyword>
<accession>A0A1G6ANE5</accession>
<dbReference type="EMBL" id="FMXO01000002">
    <property type="protein sequence ID" value="SDB09946.1"/>
    <property type="molecule type" value="Genomic_DNA"/>
</dbReference>
<keyword evidence="2" id="KW-1133">Transmembrane helix</keyword>
<proteinExistence type="predicted"/>
<organism evidence="3 4">
    <name type="scientific">Desulfonatronum thiosulfatophilum</name>
    <dbReference type="NCBI Taxonomy" id="617002"/>
    <lineage>
        <taxon>Bacteria</taxon>
        <taxon>Pseudomonadati</taxon>
        <taxon>Thermodesulfobacteriota</taxon>
        <taxon>Desulfovibrionia</taxon>
        <taxon>Desulfovibrionales</taxon>
        <taxon>Desulfonatronaceae</taxon>
        <taxon>Desulfonatronum</taxon>
    </lineage>
</organism>
<keyword evidence="3" id="KW-0132">Cell division</keyword>
<gene>
    <name evidence="3" type="ORF">SAMN05660653_00520</name>
</gene>
<keyword evidence="2" id="KW-0472">Membrane</keyword>
<protein>
    <submittedName>
        <fullName evidence="3">Cell division protein FtsL</fullName>
    </submittedName>
</protein>